<reference evidence="2" key="1">
    <citation type="submission" date="2016-04" db="EMBL/GenBank/DDBJ databases">
        <authorList>
            <person name="Chen L."/>
            <person name="Zhuang W."/>
            <person name="Wang G."/>
        </authorList>
    </citation>
    <scope>NUCLEOTIDE SEQUENCE [LARGE SCALE GENOMIC DNA]</scope>
    <source>
        <strain evidence="2">208</strain>
    </source>
</reference>
<sequence length="65" mass="7403">MTGTEGGSLQIIEKNALFSLKPGERRQVRAFTVLPDFLSFRHLIYYCPAICYYGRQPIILPGLKN</sequence>
<dbReference type="AlphaFoldDB" id="A0A1V9GDA1"/>
<evidence type="ECO:0000313" key="1">
    <source>
        <dbReference type="EMBL" id="OQP68517.1"/>
    </source>
</evidence>
<accession>A0A1V9GDA1</accession>
<gene>
    <name evidence="1" type="ORF">A4R26_01560</name>
</gene>
<comment type="caution">
    <text evidence="1">The sequence shown here is derived from an EMBL/GenBank/DDBJ whole genome shotgun (WGS) entry which is preliminary data.</text>
</comment>
<evidence type="ECO:0000313" key="2">
    <source>
        <dbReference type="Proteomes" id="UP000192276"/>
    </source>
</evidence>
<dbReference type="EMBL" id="LWBP01000001">
    <property type="protein sequence ID" value="OQP68517.1"/>
    <property type="molecule type" value="Genomic_DNA"/>
</dbReference>
<name>A0A1V9GDA1_9BACT</name>
<dbReference type="STRING" id="550983.A4R26_01560"/>
<protein>
    <submittedName>
        <fullName evidence="1">Uncharacterized protein</fullName>
    </submittedName>
</protein>
<proteinExistence type="predicted"/>
<dbReference type="Proteomes" id="UP000192276">
    <property type="component" value="Unassembled WGS sequence"/>
</dbReference>
<organism evidence="1 2">
    <name type="scientific">Niastella populi</name>
    <dbReference type="NCBI Taxonomy" id="550983"/>
    <lineage>
        <taxon>Bacteria</taxon>
        <taxon>Pseudomonadati</taxon>
        <taxon>Bacteroidota</taxon>
        <taxon>Chitinophagia</taxon>
        <taxon>Chitinophagales</taxon>
        <taxon>Chitinophagaceae</taxon>
        <taxon>Niastella</taxon>
    </lineage>
</organism>
<keyword evidence="2" id="KW-1185">Reference proteome</keyword>